<reference evidence="2 3" key="1">
    <citation type="submission" date="2020-08" db="EMBL/GenBank/DDBJ databases">
        <title>Genomic Encyclopedia of Type Strains, Phase IV (KMG-IV): sequencing the most valuable type-strain genomes for metagenomic binning, comparative biology and taxonomic classification.</title>
        <authorList>
            <person name="Goeker M."/>
        </authorList>
    </citation>
    <scope>NUCLEOTIDE SEQUENCE [LARGE SCALE GENOMIC DNA]</scope>
    <source>
        <strain evidence="2 3">DSM 24105</strain>
    </source>
</reference>
<dbReference type="Proteomes" id="UP000517759">
    <property type="component" value="Unassembled WGS sequence"/>
</dbReference>
<sequence length="224" mass="25343">MADPWQPTDSRRRNARLRRPRIVQSRPCPCRPLATSKGIIPFTANTGRNRRQIKYSRISMRERWPGCLTSRPSMSSRIAQRQFSPLMRSGSPYETRVVSVLKRGSACRLWPGYSRRGCHLRLRPGPPRGSRSVSQRGNGKSAKRTCQSLCLRGQRSTSLDRLPSIQSPARSCPPTRQPQIVANHINVKIGIVHWKDILVTSSCCSATSAEIHIDFVQSRSLRFV</sequence>
<protein>
    <submittedName>
        <fullName evidence="2">Uncharacterized protein</fullName>
    </submittedName>
</protein>
<feature type="compositionally biased region" description="Low complexity" evidence="1">
    <location>
        <begin position="128"/>
        <end position="137"/>
    </location>
</feature>
<proteinExistence type="predicted"/>
<comment type="caution">
    <text evidence="2">The sequence shown here is derived from an EMBL/GenBank/DDBJ whole genome shotgun (WGS) entry which is preliminary data.</text>
</comment>
<feature type="region of interest" description="Disordered" evidence="1">
    <location>
        <begin position="120"/>
        <end position="143"/>
    </location>
</feature>
<dbReference type="AlphaFoldDB" id="A0A7W6AM64"/>
<organism evidence="2 3">
    <name type="scientific">Methylobacterium brachythecii</name>
    <dbReference type="NCBI Taxonomy" id="1176177"/>
    <lineage>
        <taxon>Bacteria</taxon>
        <taxon>Pseudomonadati</taxon>
        <taxon>Pseudomonadota</taxon>
        <taxon>Alphaproteobacteria</taxon>
        <taxon>Hyphomicrobiales</taxon>
        <taxon>Methylobacteriaceae</taxon>
        <taxon>Methylobacterium</taxon>
    </lineage>
</organism>
<dbReference type="EMBL" id="JACIDN010000004">
    <property type="protein sequence ID" value="MBB3903181.1"/>
    <property type="molecule type" value="Genomic_DNA"/>
</dbReference>
<accession>A0A7W6AM64</accession>
<name>A0A7W6AM64_9HYPH</name>
<evidence type="ECO:0000313" key="3">
    <source>
        <dbReference type="Proteomes" id="UP000517759"/>
    </source>
</evidence>
<gene>
    <name evidence="2" type="ORF">GGR33_002683</name>
</gene>
<evidence type="ECO:0000256" key="1">
    <source>
        <dbReference type="SAM" id="MobiDB-lite"/>
    </source>
</evidence>
<evidence type="ECO:0000313" key="2">
    <source>
        <dbReference type="EMBL" id="MBB3903181.1"/>
    </source>
</evidence>